<sequence>MIKLFRQIRQNLLMENKTGKYFKYAIGEIILVVIGILIALQINNTNNLKQERKIEQEYLQSLQAEFELNLENLETLIALNKEMTEDVEKLLTLFDKSILDTINDTLTAVILNDVMDNYDIYMPSLGVLTDLISSGNLNLIQNKKLRHQLASFEISLDRIDDQEKTAEKEFHAIRDLFNEKSSLQKLFTQIGWYEKKQNSISDTMNYESLLKSVQFENSLLSFHAMNRTSNNRIFPDFKTTIENILLEIEKDLEK</sequence>
<keyword evidence="1" id="KW-0472">Membrane</keyword>
<feature type="transmembrane region" description="Helical" evidence="1">
    <location>
        <begin position="21"/>
        <end position="42"/>
    </location>
</feature>
<keyword evidence="3" id="KW-1185">Reference proteome</keyword>
<keyword evidence="1" id="KW-1133">Transmembrane helix</keyword>
<reference evidence="3" key="1">
    <citation type="journal article" date="2019" name="Int. J. Syst. Evol. Microbiol.">
        <title>The Global Catalogue of Microorganisms (GCM) 10K type strain sequencing project: providing services to taxonomists for standard genome sequencing and annotation.</title>
        <authorList>
            <consortium name="The Broad Institute Genomics Platform"/>
            <consortium name="The Broad Institute Genome Sequencing Center for Infectious Disease"/>
            <person name="Wu L."/>
            <person name="Ma J."/>
        </authorList>
    </citation>
    <scope>NUCLEOTIDE SEQUENCE [LARGE SCALE GENOMIC DNA]</scope>
    <source>
        <strain evidence="3">CCUG 63682</strain>
    </source>
</reference>
<evidence type="ECO:0000313" key="2">
    <source>
        <dbReference type="EMBL" id="MFC4721752.1"/>
    </source>
</evidence>
<dbReference type="RefSeq" id="WP_387961677.1">
    <property type="nucleotide sequence ID" value="NZ_JBHSGP010000008.1"/>
</dbReference>
<proteinExistence type="predicted"/>
<dbReference type="Pfam" id="PF19578">
    <property type="entry name" value="DUF6090"/>
    <property type="match status" value="1"/>
</dbReference>
<dbReference type="InterPro" id="IPR045749">
    <property type="entry name" value="DUF6090"/>
</dbReference>
<accession>A0ABV9N0L3</accession>
<dbReference type="EMBL" id="JBHSGP010000008">
    <property type="protein sequence ID" value="MFC4721752.1"/>
    <property type="molecule type" value="Genomic_DNA"/>
</dbReference>
<keyword evidence="1" id="KW-0812">Transmembrane</keyword>
<organism evidence="2 3">
    <name type="scientific">Geojedonia litorea</name>
    <dbReference type="NCBI Taxonomy" id="1268269"/>
    <lineage>
        <taxon>Bacteria</taxon>
        <taxon>Pseudomonadati</taxon>
        <taxon>Bacteroidota</taxon>
        <taxon>Flavobacteriia</taxon>
        <taxon>Flavobacteriales</taxon>
        <taxon>Flavobacteriaceae</taxon>
        <taxon>Geojedonia</taxon>
    </lineage>
</organism>
<evidence type="ECO:0000313" key="3">
    <source>
        <dbReference type="Proteomes" id="UP001595953"/>
    </source>
</evidence>
<name>A0ABV9N0L3_9FLAO</name>
<dbReference type="Proteomes" id="UP001595953">
    <property type="component" value="Unassembled WGS sequence"/>
</dbReference>
<protein>
    <submittedName>
        <fullName evidence="2">DUF6090 family protein</fullName>
    </submittedName>
</protein>
<gene>
    <name evidence="2" type="ORF">ACFO5O_05445</name>
</gene>
<evidence type="ECO:0000256" key="1">
    <source>
        <dbReference type="SAM" id="Phobius"/>
    </source>
</evidence>
<comment type="caution">
    <text evidence="2">The sequence shown here is derived from an EMBL/GenBank/DDBJ whole genome shotgun (WGS) entry which is preliminary data.</text>
</comment>